<feature type="domain" description="DNA polymerase alpha/delta/epsilon subunit B" evidence="7">
    <location>
        <begin position="290"/>
        <end position="489"/>
    </location>
</feature>
<evidence type="ECO:0000256" key="6">
    <source>
        <dbReference type="ARBA" id="ARBA00032930"/>
    </source>
</evidence>
<dbReference type="Pfam" id="PF04042">
    <property type="entry name" value="DNA_pol_E_B"/>
    <property type="match status" value="1"/>
</dbReference>
<proteinExistence type="inferred from homology"/>
<evidence type="ECO:0000259" key="8">
    <source>
        <dbReference type="Pfam" id="PF12213"/>
    </source>
</evidence>
<dbReference type="PANTHER" id="PTHR12708:SF0">
    <property type="entry name" value="DNA POLYMERASE EPSILON SUBUNIT 2"/>
    <property type="match status" value="1"/>
</dbReference>
<dbReference type="EMBL" id="CAJGYM010000020">
    <property type="protein sequence ID" value="CAD6191321.1"/>
    <property type="molecule type" value="Genomic_DNA"/>
</dbReference>
<evidence type="ECO:0000313" key="10">
    <source>
        <dbReference type="Proteomes" id="UP000835052"/>
    </source>
</evidence>
<evidence type="ECO:0000313" key="9">
    <source>
        <dbReference type="EMBL" id="CAD6191321.1"/>
    </source>
</evidence>
<dbReference type="OrthoDB" id="10254730at2759"/>
<dbReference type="AlphaFoldDB" id="A0A8S1H929"/>
<dbReference type="GO" id="GO:0006261">
    <property type="term" value="P:DNA-templated DNA replication"/>
    <property type="evidence" value="ECO:0007669"/>
    <property type="project" value="InterPro"/>
</dbReference>
<comment type="similarity">
    <text evidence="2">Belongs to the DNA polymerase epsilon subunit B family.</text>
</comment>
<comment type="subcellular location">
    <subcellularLocation>
        <location evidence="1">Nucleus</location>
    </subcellularLocation>
</comment>
<dbReference type="GO" id="GO:0003677">
    <property type="term" value="F:DNA binding"/>
    <property type="evidence" value="ECO:0007669"/>
    <property type="project" value="UniProtKB-KW"/>
</dbReference>
<name>A0A8S1H929_9PELO</name>
<dbReference type="InterPro" id="IPR016266">
    <property type="entry name" value="POLE2"/>
</dbReference>
<dbReference type="InterPro" id="IPR024639">
    <property type="entry name" value="DNA_pol_e_bsu_N"/>
</dbReference>
<keyword evidence="4" id="KW-0238">DNA-binding</keyword>
<evidence type="ECO:0000256" key="5">
    <source>
        <dbReference type="ARBA" id="ARBA00023242"/>
    </source>
</evidence>
<evidence type="ECO:0000256" key="2">
    <source>
        <dbReference type="ARBA" id="ARBA00009560"/>
    </source>
</evidence>
<dbReference type="Proteomes" id="UP000835052">
    <property type="component" value="Unassembled WGS sequence"/>
</dbReference>
<comment type="caution">
    <text evidence="9">The sequence shown here is derived from an EMBL/GenBank/DDBJ whole genome shotgun (WGS) entry which is preliminary data.</text>
</comment>
<evidence type="ECO:0000256" key="4">
    <source>
        <dbReference type="ARBA" id="ARBA00023125"/>
    </source>
</evidence>
<evidence type="ECO:0000259" key="7">
    <source>
        <dbReference type="Pfam" id="PF04042"/>
    </source>
</evidence>
<dbReference type="GO" id="GO:0042276">
    <property type="term" value="P:error-prone translesion synthesis"/>
    <property type="evidence" value="ECO:0007669"/>
    <property type="project" value="TreeGrafter"/>
</dbReference>
<keyword evidence="10" id="KW-1185">Reference proteome</keyword>
<organism evidence="9 10">
    <name type="scientific">Caenorhabditis auriculariae</name>
    <dbReference type="NCBI Taxonomy" id="2777116"/>
    <lineage>
        <taxon>Eukaryota</taxon>
        <taxon>Metazoa</taxon>
        <taxon>Ecdysozoa</taxon>
        <taxon>Nematoda</taxon>
        <taxon>Chromadorea</taxon>
        <taxon>Rhabditida</taxon>
        <taxon>Rhabditina</taxon>
        <taxon>Rhabditomorpha</taxon>
        <taxon>Rhabditoidea</taxon>
        <taxon>Rhabditidae</taxon>
        <taxon>Peloderinae</taxon>
        <taxon>Caenorhabditis</taxon>
    </lineage>
</organism>
<feature type="domain" description="DNA polymerase epsilon subunit B N-terminal" evidence="8">
    <location>
        <begin position="21"/>
        <end position="92"/>
    </location>
</feature>
<keyword evidence="5" id="KW-0539">Nucleus</keyword>
<dbReference type="Pfam" id="PF12213">
    <property type="entry name" value="Dpoe2NT"/>
    <property type="match status" value="1"/>
</dbReference>
<dbReference type="InterPro" id="IPR007185">
    <property type="entry name" value="DNA_pol_a/d/e_bsu"/>
</dbReference>
<gene>
    <name evidence="9" type="ORF">CAUJ_LOCUS7240</name>
</gene>
<dbReference type="Gene3D" id="1.10.8.60">
    <property type="match status" value="1"/>
</dbReference>
<evidence type="ECO:0000256" key="3">
    <source>
        <dbReference type="ARBA" id="ARBA00022705"/>
    </source>
</evidence>
<dbReference type="GO" id="GO:0008622">
    <property type="term" value="C:epsilon DNA polymerase complex"/>
    <property type="evidence" value="ECO:0007669"/>
    <property type="project" value="InterPro"/>
</dbReference>
<accession>A0A8S1H929</accession>
<keyword evidence="3" id="KW-0235">DNA replication</keyword>
<dbReference type="Gene3D" id="3.60.21.60">
    <property type="match status" value="1"/>
</dbReference>
<sequence>METFYYPTVGLRMEALSEADEKALRREITKTFQMHAFELKREAVNLCVQLFSKNDRAQRSRWMNTMIDVLRKQTLISPLVTEDVLRDILKQCRSKNVDNAGKLLNVFDAFTMDAYDYNVDLRKMVRRAKTKSVAARSESFSHSLRQRFLLVKQRAARCASLKQIKFTSIEVLLSSMKKLQSVVVLGMLTQQKADCYHIEDLTGSVEVEFNADTRFHHALFAEGTIAIYEGSYDGTVLLVNEVALVPVESADVTRKELASNENWFGGEEKLAFRCNDRLRAALIQHAEASIVFVADVFLDEDRVLKAMYSLLEGYSKIPPVCFVFCGNFCSKTRQPETMELLDRGFRWLANQLNEFSDSYRQTHFVFVPGPDDPYVDLVTPRPNLPSSLFEHVSAVVNCTFASNPARIQYASQEIVVFRSNLAEKMCRHTVNMVTPESIPSRLARTLLSQAHLCPLPNHISPTLPEFGHALALHPLPDVLVAADRFESFVENVAGSGAVVANPGSFSRSAFTFQVYYPQQGKKRVPRKNVRMSVKLCLLAVVFAVAAAICTANVATGRLSLRPSAGKRAVLLERRYVPIHKRSEADLLESRCGAGPQSELTSRLKVLNQEMSEIISVLEVCRMFSLEDDQYI</sequence>
<evidence type="ECO:0000256" key="1">
    <source>
        <dbReference type="ARBA" id="ARBA00004123"/>
    </source>
</evidence>
<protein>
    <recommendedName>
        <fullName evidence="6">DNA polymerase II subunit 2</fullName>
    </recommendedName>
</protein>
<reference evidence="9" key="1">
    <citation type="submission" date="2020-10" db="EMBL/GenBank/DDBJ databases">
        <authorList>
            <person name="Kikuchi T."/>
        </authorList>
    </citation>
    <scope>NUCLEOTIDE SEQUENCE</scope>
    <source>
        <strain evidence="9">NKZ352</strain>
    </source>
</reference>
<dbReference type="PANTHER" id="PTHR12708">
    <property type="entry name" value="DNA POLYMERASE EPSILON SUBUNIT B"/>
    <property type="match status" value="1"/>
</dbReference>